<feature type="domain" description="Choice-of-anchor I" evidence="3">
    <location>
        <begin position="78"/>
        <end position="379"/>
    </location>
</feature>
<protein>
    <submittedName>
        <fullName evidence="4">Alkaline phosphatase</fullName>
    </submittedName>
</protein>
<feature type="region of interest" description="Disordered" evidence="1">
    <location>
        <begin position="505"/>
        <end position="524"/>
    </location>
</feature>
<reference evidence="5" key="1">
    <citation type="submission" date="2016-02" db="EMBL/GenBank/DDBJ databases">
        <authorList>
            <person name="Schultz-Johansen M."/>
            <person name="Glaring M.A."/>
            <person name="Bech P.K."/>
            <person name="Stougaard P."/>
        </authorList>
    </citation>
    <scope>NUCLEOTIDE SEQUENCE [LARGE SCALE GENOMIC DNA]</scope>
    <source>
        <strain evidence="5">S66</strain>
    </source>
</reference>
<sequence length="619" mass="65189">MKLLKNLSYSAIALALSATLTGCFLEGDDGVQGETGSQGPVGTPGTDGSNGTDGANGQNANAGVRLELVGRAQLNPSDPVGAAEIVQYHAATKMIYAVNSAASEPTVEMIDASTITSELLSNPLTADTLNATPFILPATANNVALAGPTSVAVKGDWMAVAAPAKDKASNGYVLFYNGLNAATPVFVKAVEVGNLPDMVTFNADGSKVVTANEGEPSGDYGIDPEGSISVITFTDGVPADTSVMVSFSSFNDKKAQLAAQGMHFPNPAGRTINGKLITTSVAQDLEPEYITIVGDMAYVTLQENNGIAMLNLSDNSLTIKGLGYKDWSQYQLDGMEDGKVSFGQYQDVYGLYMPDTIASFSWKGAGFIVTANEGDAREYFFDTLDANGEQDEDLCEAAGGQDFDEDDGCLAFTEETQARDLDYLPGSNLDTIAGGDPRKSDFTANPLGRLTVTSAMGDSDNDGVYEAIYAYGARSFTIWDSNGLAVFDSGDDFERITASIHGNAFNNNNDENIGDDRSANKGPEPEALTIGQVGDRTYAFIGLERMGGIFVYDITNPYDSKFVDYVINRDLTEDGDIIGDSGPEGMVFVSANDSPSGVPLVIIGNEISGTVAVWQVVPN</sequence>
<dbReference type="STRING" id="1799789.AX660_03700"/>
<keyword evidence="2" id="KW-0732">Signal</keyword>
<dbReference type="SUPFAM" id="SSF50969">
    <property type="entry name" value="YVTN repeat-like/Quinoprotein amine dehydrogenase"/>
    <property type="match status" value="1"/>
</dbReference>
<dbReference type="AlphaFoldDB" id="A0A148KKU5"/>
<dbReference type="RefSeq" id="WP_068382423.1">
    <property type="nucleotide sequence ID" value="NZ_LSNE01000020.1"/>
</dbReference>
<evidence type="ECO:0000256" key="1">
    <source>
        <dbReference type="SAM" id="MobiDB-lite"/>
    </source>
</evidence>
<keyword evidence="5" id="KW-1185">Reference proteome</keyword>
<dbReference type="PROSITE" id="PS51257">
    <property type="entry name" value="PROKAR_LIPOPROTEIN"/>
    <property type="match status" value="1"/>
</dbReference>
<feature type="compositionally biased region" description="Polar residues" evidence="1">
    <location>
        <begin position="34"/>
        <end position="59"/>
    </location>
</feature>
<evidence type="ECO:0000256" key="2">
    <source>
        <dbReference type="SAM" id="SignalP"/>
    </source>
</evidence>
<feature type="region of interest" description="Disordered" evidence="1">
    <location>
        <begin position="31"/>
        <end position="59"/>
    </location>
</feature>
<feature type="signal peptide" evidence="2">
    <location>
        <begin position="1"/>
        <end position="22"/>
    </location>
</feature>
<gene>
    <name evidence="4" type="ORF">AX660_03700</name>
</gene>
<dbReference type="PANTHER" id="PTHR46928">
    <property type="entry name" value="MESENCHYME-SPECIFIC CELL SURFACE GLYCOPROTEIN"/>
    <property type="match status" value="1"/>
</dbReference>
<evidence type="ECO:0000259" key="3">
    <source>
        <dbReference type="Pfam" id="PF22494"/>
    </source>
</evidence>
<dbReference type="Gene3D" id="2.130.10.10">
    <property type="entry name" value="YVTN repeat-like/Quinoprotein amine dehydrogenase"/>
    <property type="match status" value="1"/>
</dbReference>
<organism evidence="4 5">
    <name type="scientific">Paraglaciecola hydrolytica</name>
    <dbReference type="NCBI Taxonomy" id="1799789"/>
    <lineage>
        <taxon>Bacteria</taxon>
        <taxon>Pseudomonadati</taxon>
        <taxon>Pseudomonadota</taxon>
        <taxon>Gammaproteobacteria</taxon>
        <taxon>Alteromonadales</taxon>
        <taxon>Alteromonadaceae</taxon>
        <taxon>Paraglaciecola</taxon>
    </lineage>
</organism>
<accession>A0A148KKU5</accession>
<dbReference type="Proteomes" id="UP000070299">
    <property type="component" value="Unassembled WGS sequence"/>
</dbReference>
<dbReference type="NCBIfam" id="NF038117">
    <property type="entry name" value="choice_anch_I"/>
    <property type="match status" value="1"/>
</dbReference>
<feature type="chain" id="PRO_5007550147" evidence="2">
    <location>
        <begin position="23"/>
        <end position="619"/>
    </location>
</feature>
<dbReference type="PANTHER" id="PTHR46928:SF1">
    <property type="entry name" value="MESENCHYME-SPECIFIC CELL SURFACE GLYCOPROTEIN"/>
    <property type="match status" value="1"/>
</dbReference>
<dbReference type="InterPro" id="IPR011044">
    <property type="entry name" value="Quino_amine_DH_bsu"/>
</dbReference>
<feature type="domain" description="Choice-of-anchor I" evidence="3">
    <location>
        <begin position="446"/>
        <end position="615"/>
    </location>
</feature>
<dbReference type="OrthoDB" id="9803927at2"/>
<comment type="caution">
    <text evidence="4">The sequence shown here is derived from an EMBL/GenBank/DDBJ whole genome shotgun (WGS) entry which is preliminary data.</text>
</comment>
<dbReference type="Pfam" id="PF22494">
    <property type="entry name" value="choice_anch_I"/>
    <property type="match status" value="2"/>
</dbReference>
<name>A0A148KKU5_9ALTE</name>
<evidence type="ECO:0000313" key="4">
    <source>
        <dbReference type="EMBL" id="KXI26878.1"/>
    </source>
</evidence>
<evidence type="ECO:0000313" key="5">
    <source>
        <dbReference type="Proteomes" id="UP000070299"/>
    </source>
</evidence>
<dbReference type="EMBL" id="LSNE01000020">
    <property type="protein sequence ID" value="KXI26878.1"/>
    <property type="molecule type" value="Genomic_DNA"/>
</dbReference>
<dbReference type="InterPro" id="IPR015943">
    <property type="entry name" value="WD40/YVTN_repeat-like_dom_sf"/>
</dbReference>
<dbReference type="InterPro" id="IPR052956">
    <property type="entry name" value="Mesenchyme-surface_protein"/>
</dbReference>
<proteinExistence type="predicted"/>
<dbReference type="InterPro" id="IPR055188">
    <property type="entry name" value="Choice_anch_I"/>
</dbReference>